<dbReference type="UniPathway" id="UPA00077">
    <property type="reaction ID" value="UER00158"/>
</dbReference>
<feature type="domain" description="DHFR" evidence="10">
    <location>
        <begin position="21"/>
        <end position="182"/>
    </location>
</feature>
<dbReference type="EMBL" id="FUZV01000002">
    <property type="protein sequence ID" value="SKC75864.1"/>
    <property type="molecule type" value="Genomic_DNA"/>
</dbReference>
<evidence type="ECO:0000256" key="7">
    <source>
        <dbReference type="ARBA" id="ARBA00025067"/>
    </source>
</evidence>
<evidence type="ECO:0000256" key="8">
    <source>
        <dbReference type="PIRNR" id="PIRNR000194"/>
    </source>
</evidence>
<dbReference type="Gene3D" id="3.40.430.10">
    <property type="entry name" value="Dihydrofolate Reductase, subunit A"/>
    <property type="match status" value="1"/>
</dbReference>
<dbReference type="Pfam" id="PF00186">
    <property type="entry name" value="DHFR_1"/>
    <property type="match status" value="1"/>
</dbReference>
<dbReference type="InterPro" id="IPR024072">
    <property type="entry name" value="DHFR-like_dom_sf"/>
</dbReference>
<evidence type="ECO:0000313" key="12">
    <source>
        <dbReference type="Proteomes" id="UP000190341"/>
    </source>
</evidence>
<keyword evidence="6 8" id="KW-0560">Oxidoreductase</keyword>
<evidence type="ECO:0000256" key="2">
    <source>
        <dbReference type="ARBA" id="ARBA00009539"/>
    </source>
</evidence>
<name>A0A1T5LJ06_9GAMM</name>
<dbReference type="InterPro" id="IPR017925">
    <property type="entry name" value="DHFR_CS"/>
</dbReference>
<dbReference type="GO" id="GO:0006730">
    <property type="term" value="P:one-carbon metabolic process"/>
    <property type="evidence" value="ECO:0007669"/>
    <property type="project" value="UniProtKB-KW"/>
</dbReference>
<organism evidence="11 12">
    <name type="scientific">Pseudoxanthomonas indica</name>
    <dbReference type="NCBI Taxonomy" id="428993"/>
    <lineage>
        <taxon>Bacteria</taxon>
        <taxon>Pseudomonadati</taxon>
        <taxon>Pseudomonadota</taxon>
        <taxon>Gammaproteobacteria</taxon>
        <taxon>Lysobacterales</taxon>
        <taxon>Lysobacteraceae</taxon>
        <taxon>Pseudoxanthomonas</taxon>
    </lineage>
</organism>
<dbReference type="PROSITE" id="PS00075">
    <property type="entry name" value="DHFR_1"/>
    <property type="match status" value="1"/>
</dbReference>
<keyword evidence="12" id="KW-1185">Reference proteome</keyword>
<dbReference type="GO" id="GO:0004146">
    <property type="term" value="F:dihydrofolate reductase activity"/>
    <property type="evidence" value="ECO:0007669"/>
    <property type="project" value="UniProtKB-EC"/>
</dbReference>
<comment type="catalytic activity">
    <reaction evidence="8">
        <text>(6S)-5,6,7,8-tetrahydrofolate + NADP(+) = 7,8-dihydrofolate + NADPH + H(+)</text>
        <dbReference type="Rhea" id="RHEA:15009"/>
        <dbReference type="ChEBI" id="CHEBI:15378"/>
        <dbReference type="ChEBI" id="CHEBI:57451"/>
        <dbReference type="ChEBI" id="CHEBI:57453"/>
        <dbReference type="ChEBI" id="CHEBI:57783"/>
        <dbReference type="ChEBI" id="CHEBI:58349"/>
        <dbReference type="EC" id="1.5.1.3"/>
    </reaction>
</comment>
<evidence type="ECO:0000256" key="5">
    <source>
        <dbReference type="ARBA" id="ARBA00022857"/>
    </source>
</evidence>
<dbReference type="PRINTS" id="PR00070">
    <property type="entry name" value="DHFR"/>
</dbReference>
<protein>
    <recommendedName>
        <fullName evidence="3 8">Dihydrofolate reductase</fullName>
        <ecNumber evidence="3 8">1.5.1.3</ecNumber>
    </recommendedName>
</protein>
<dbReference type="GO" id="GO:0005829">
    <property type="term" value="C:cytosol"/>
    <property type="evidence" value="ECO:0007669"/>
    <property type="project" value="TreeGrafter"/>
</dbReference>
<gene>
    <name evidence="11" type="ORF">SAMN06296058_2586</name>
</gene>
<comment type="pathway">
    <text evidence="1 8">Cofactor biosynthesis; tetrahydrofolate biosynthesis; 5,6,7,8-tetrahydrofolate from 7,8-dihydrofolate: step 1/1.</text>
</comment>
<dbReference type="InterPro" id="IPR001796">
    <property type="entry name" value="DHFR_dom"/>
</dbReference>
<evidence type="ECO:0000256" key="1">
    <source>
        <dbReference type="ARBA" id="ARBA00004903"/>
    </source>
</evidence>
<evidence type="ECO:0000256" key="3">
    <source>
        <dbReference type="ARBA" id="ARBA00012856"/>
    </source>
</evidence>
<dbReference type="GO" id="GO:0046452">
    <property type="term" value="P:dihydrofolate metabolic process"/>
    <property type="evidence" value="ECO:0007669"/>
    <property type="project" value="TreeGrafter"/>
</dbReference>
<dbReference type="STRING" id="428993.SAMN06296058_2586"/>
<proteinExistence type="inferred from homology"/>
<evidence type="ECO:0000313" key="11">
    <source>
        <dbReference type="EMBL" id="SKC75864.1"/>
    </source>
</evidence>
<evidence type="ECO:0000259" key="10">
    <source>
        <dbReference type="PROSITE" id="PS51330"/>
    </source>
</evidence>
<dbReference type="PIRSF" id="PIRSF000194">
    <property type="entry name" value="DHFR"/>
    <property type="match status" value="1"/>
</dbReference>
<comment type="function">
    <text evidence="7 8">Key enzyme in folate metabolism. Catalyzes an essential reaction for de novo glycine and purine synthesis, and for DNA precursor synthesis.</text>
</comment>
<dbReference type="PANTHER" id="PTHR48069:SF3">
    <property type="entry name" value="DIHYDROFOLATE REDUCTASE"/>
    <property type="match status" value="1"/>
</dbReference>
<keyword evidence="5 8" id="KW-0521">NADP</keyword>
<dbReference type="Proteomes" id="UP000190341">
    <property type="component" value="Unassembled WGS sequence"/>
</dbReference>
<dbReference type="CDD" id="cd00209">
    <property type="entry name" value="DHFR"/>
    <property type="match status" value="1"/>
</dbReference>
<sequence>MFEPCRETTRVPARPQSPMPLLSLIAALDRHNAIGRDNDLPWRLPDDLKRFKALTLGKPVLMGRKTAQSLGRALPGRRNLVLSRSGQLPFEGMEAVTSLDDALAWSGSEGVEEICVIGGGEIYAQTLPLADALYLTHVDTVVEDAHAFFPAIDAAQWDIVRREAHAADARHAFAFEFVDYLRIR</sequence>
<dbReference type="FunFam" id="3.40.430.10:FF:000001">
    <property type="entry name" value="Dihydrofolate reductase"/>
    <property type="match status" value="1"/>
</dbReference>
<dbReference type="SUPFAM" id="SSF53597">
    <property type="entry name" value="Dihydrofolate reductase-like"/>
    <property type="match status" value="1"/>
</dbReference>
<evidence type="ECO:0000256" key="9">
    <source>
        <dbReference type="RuleBase" id="RU004474"/>
    </source>
</evidence>
<dbReference type="GO" id="GO:0046654">
    <property type="term" value="P:tetrahydrofolate biosynthetic process"/>
    <property type="evidence" value="ECO:0007669"/>
    <property type="project" value="UniProtKB-UniPathway"/>
</dbReference>
<comment type="similarity">
    <text evidence="2 8 9">Belongs to the dihydrofolate reductase family.</text>
</comment>
<dbReference type="EC" id="1.5.1.3" evidence="3 8"/>
<dbReference type="PROSITE" id="PS51330">
    <property type="entry name" value="DHFR_2"/>
    <property type="match status" value="1"/>
</dbReference>
<dbReference type="AlphaFoldDB" id="A0A1T5LJ06"/>
<evidence type="ECO:0000256" key="6">
    <source>
        <dbReference type="ARBA" id="ARBA00023002"/>
    </source>
</evidence>
<dbReference type="GO" id="GO:0046655">
    <property type="term" value="P:folic acid metabolic process"/>
    <property type="evidence" value="ECO:0007669"/>
    <property type="project" value="TreeGrafter"/>
</dbReference>
<dbReference type="PANTHER" id="PTHR48069">
    <property type="entry name" value="DIHYDROFOLATE REDUCTASE"/>
    <property type="match status" value="1"/>
</dbReference>
<reference evidence="11 12" key="1">
    <citation type="submission" date="2017-02" db="EMBL/GenBank/DDBJ databases">
        <authorList>
            <person name="Peterson S.W."/>
        </authorList>
    </citation>
    <scope>NUCLEOTIDE SEQUENCE [LARGE SCALE GENOMIC DNA]</scope>
    <source>
        <strain evidence="11 12">P15</strain>
    </source>
</reference>
<evidence type="ECO:0000256" key="4">
    <source>
        <dbReference type="ARBA" id="ARBA00022563"/>
    </source>
</evidence>
<dbReference type="GO" id="GO:0070401">
    <property type="term" value="F:NADP+ binding"/>
    <property type="evidence" value="ECO:0007669"/>
    <property type="project" value="UniProtKB-ARBA"/>
</dbReference>
<keyword evidence="4 8" id="KW-0554">One-carbon metabolism</keyword>
<accession>A0A1T5LJ06</accession>
<dbReference type="InterPro" id="IPR012259">
    <property type="entry name" value="DHFR"/>
</dbReference>